<reference evidence="1" key="1">
    <citation type="submission" date="2022-04" db="EMBL/GenBank/DDBJ databases">
        <title>Roseibium sp. CAU 1639 isolated from mud.</title>
        <authorList>
            <person name="Kim W."/>
        </authorList>
    </citation>
    <scope>NUCLEOTIDE SEQUENCE</scope>
    <source>
        <strain evidence="1">CAU 1639</strain>
    </source>
</reference>
<protein>
    <submittedName>
        <fullName evidence="1">Uncharacterized protein</fullName>
    </submittedName>
</protein>
<evidence type="ECO:0000313" key="1">
    <source>
        <dbReference type="EMBL" id="MCK7611181.1"/>
    </source>
</evidence>
<gene>
    <name evidence="1" type="ORF">M0H32_03315</name>
</gene>
<organism evidence="1 2">
    <name type="scientific">Roseibium sediminicola</name>
    <dbReference type="NCBI Taxonomy" id="2933272"/>
    <lineage>
        <taxon>Bacteria</taxon>
        <taxon>Pseudomonadati</taxon>
        <taxon>Pseudomonadota</taxon>
        <taxon>Alphaproteobacteria</taxon>
        <taxon>Hyphomicrobiales</taxon>
        <taxon>Stappiaceae</taxon>
        <taxon>Roseibium</taxon>
    </lineage>
</organism>
<proteinExistence type="predicted"/>
<evidence type="ECO:0000313" key="2">
    <source>
        <dbReference type="Proteomes" id="UP001431221"/>
    </source>
</evidence>
<sequence length="93" mass="10178">MNCPKLSREFAQAGFTTGLSAAPGAQTRKDPLAGDGGRVFVWAGEQRLECIGLLMPIKPSPRTDQPKVQLVENLNINNFADWQGRNFPSCFKA</sequence>
<dbReference type="RefSeq" id="WP_248150675.1">
    <property type="nucleotide sequence ID" value="NZ_JALNMJ010000002.1"/>
</dbReference>
<dbReference type="Proteomes" id="UP001431221">
    <property type="component" value="Unassembled WGS sequence"/>
</dbReference>
<dbReference type="EMBL" id="JALNMJ010000002">
    <property type="protein sequence ID" value="MCK7611181.1"/>
    <property type="molecule type" value="Genomic_DNA"/>
</dbReference>
<accession>A0ABT0GP34</accession>
<name>A0ABT0GP34_9HYPH</name>
<comment type="caution">
    <text evidence="1">The sequence shown here is derived from an EMBL/GenBank/DDBJ whole genome shotgun (WGS) entry which is preliminary data.</text>
</comment>
<keyword evidence="2" id="KW-1185">Reference proteome</keyword>